<evidence type="ECO:0000313" key="24">
    <source>
        <dbReference type="Proteomes" id="UP001200741"/>
    </source>
</evidence>
<evidence type="ECO:0000256" key="3">
    <source>
        <dbReference type="ARBA" id="ARBA00012438"/>
    </source>
</evidence>
<dbReference type="InterPro" id="IPR000014">
    <property type="entry name" value="PAS"/>
</dbReference>
<dbReference type="InterPro" id="IPR003661">
    <property type="entry name" value="HisK_dim/P_dom"/>
</dbReference>
<dbReference type="InterPro" id="IPR036641">
    <property type="entry name" value="HPT_dom_sf"/>
</dbReference>
<dbReference type="SUPFAM" id="SSF52172">
    <property type="entry name" value="CheY-like"/>
    <property type="match status" value="2"/>
</dbReference>
<dbReference type="InterPro" id="IPR005467">
    <property type="entry name" value="His_kinase_dom"/>
</dbReference>
<evidence type="ECO:0000256" key="17">
    <source>
        <dbReference type="SAM" id="Phobius"/>
    </source>
</evidence>
<keyword evidence="6" id="KW-0808">Transferase</keyword>
<dbReference type="InterPro" id="IPR036890">
    <property type="entry name" value="HATPase_C_sf"/>
</dbReference>
<dbReference type="SMART" id="SM00387">
    <property type="entry name" value="HATPase_c"/>
    <property type="match status" value="1"/>
</dbReference>
<dbReference type="PROSITE" id="PS50113">
    <property type="entry name" value="PAC"/>
    <property type="match status" value="1"/>
</dbReference>
<dbReference type="SUPFAM" id="SSF55874">
    <property type="entry name" value="ATPase domain of HSP90 chaperone/DNA topoisomerase II/histidine kinase"/>
    <property type="match status" value="1"/>
</dbReference>
<feature type="domain" description="HPt" evidence="22">
    <location>
        <begin position="1077"/>
        <end position="1184"/>
    </location>
</feature>
<feature type="domain" description="HAMP" evidence="21">
    <location>
        <begin position="335"/>
        <end position="387"/>
    </location>
</feature>
<evidence type="ECO:0000256" key="5">
    <source>
        <dbReference type="ARBA" id="ARBA00022553"/>
    </source>
</evidence>
<dbReference type="InterPro" id="IPR036097">
    <property type="entry name" value="HisK_dim/P_sf"/>
</dbReference>
<dbReference type="InterPro" id="IPR011006">
    <property type="entry name" value="CheY-like_superfamily"/>
</dbReference>
<keyword evidence="5 15" id="KW-0597">Phosphoprotein</keyword>
<evidence type="ECO:0000256" key="16">
    <source>
        <dbReference type="SAM" id="Coils"/>
    </source>
</evidence>
<evidence type="ECO:0000256" key="13">
    <source>
        <dbReference type="ARBA" id="ARBA00023136"/>
    </source>
</evidence>
<dbReference type="Gene3D" id="3.30.565.10">
    <property type="entry name" value="Histidine kinase-like ATPase, C-terminal domain"/>
    <property type="match status" value="1"/>
</dbReference>
<dbReference type="NCBIfam" id="TIGR00229">
    <property type="entry name" value="sensory_box"/>
    <property type="match status" value="1"/>
</dbReference>
<dbReference type="InterPro" id="IPR004358">
    <property type="entry name" value="Sig_transdc_His_kin-like_C"/>
</dbReference>
<dbReference type="CDD" id="cd00082">
    <property type="entry name" value="HisKA"/>
    <property type="match status" value="1"/>
</dbReference>
<dbReference type="Pfam" id="PF02518">
    <property type="entry name" value="HATPase_c"/>
    <property type="match status" value="1"/>
</dbReference>
<feature type="transmembrane region" description="Helical" evidence="17">
    <location>
        <begin position="315"/>
        <end position="334"/>
    </location>
</feature>
<dbReference type="Proteomes" id="UP001200741">
    <property type="component" value="Unassembled WGS sequence"/>
</dbReference>
<keyword evidence="12" id="KW-0902">Two-component regulatory system</keyword>
<dbReference type="SUPFAM" id="SSF55785">
    <property type="entry name" value="PYP-like sensor domain (PAS domain)"/>
    <property type="match status" value="1"/>
</dbReference>
<feature type="coiled-coil region" evidence="16">
    <location>
        <begin position="372"/>
        <end position="406"/>
    </location>
</feature>
<dbReference type="SUPFAM" id="SSF158472">
    <property type="entry name" value="HAMP domain-like"/>
    <property type="match status" value="1"/>
</dbReference>
<dbReference type="CDD" id="cd17546">
    <property type="entry name" value="REC_hyHK_CKI1_RcsC-like"/>
    <property type="match status" value="2"/>
</dbReference>
<sequence length="1245" mass="134707">MIPAAPRVAWRIGPALLLGFMLLSMLPLGLVGWWQLDSFERTLRTTVTEGLVAIARKKVVETDEYLDDAQVDAQLTAQAADTQALLIQRRDAPSSPVPAASRTFFERLYDTGKYVNLMLVLPDGRIAFAMKPNGVDDVVARLDAAAFQGSDLMATHQRALGHLNPQFTQAVKLPGSTALTLFLVQAIVAGDRVLGSVVLQLHLPRLLSVATDRAGLALSGETLLVQRSGDRVMLVNDSLRLPAEQVERAFDLNAADALPAVRGLRGESGSGLMRNYAGVEVVSSWRQLPALEWGIAVNIDADEAFAPARALRNRLLVALLLALLMALGLALLVGRRLVEPVKLLNGAVARIAGGRLDERAPVCGFTEFRELASNFNHMADQLVLEKQQLEARVEQRTRALNDSEQRFRGVFERAQVGIALCDAQGIILDVNQALTAMLCRTADDLRGVKLAGLPDFRTGRQPGGELARLSTGRAEHVRFERGFALPGGGELFVDGSASAIRDGGGRLVNIVQMLIDVTERHRAEVDLVRARVAAEAASQAKSDFLANMSHEIRTPMSGALGMLNLLLRTELTPRQHDYAAKARTAAQALLGVINDVLDFSKVEAGKMELDPHRFDLGEFMRELAVILSANVGDKDIEVLFRLDPRLPKALVGDTTRLRQVLLNLAGNALKFTERGEVVLALTLLGEDDGVARIRFEVSDTGIGIAPSKLEMIFTGFSQAEQSTTRRYGGTGLGLAISRRLVALMGGELGVDSQLGEGSRFHFELSLAEAPAEAQRRPVIRPGLKVLIVDDNPMARDVLHDIGESLGWDCDLASSGEQALAMVHSAAERGQPRYELILLDWRMPGLDGWETSRRIYDSHESDAPVIIMVTAQGRELLAERSEQEIASLGGYLVKPVTASMLQDAVAEATSGQPRRGRPEGREQHLAGMRLLVVEDNGFNQQVAQELLQDEGAVVTLAGGGVEGAHLATVSEPPFDAILMDLQMPDIDGFEATRRILQRRPESLVIAMTANAMESDRLACLAAGMRDHVAKPVDLEQLVACLRRHVGPRPQPASVAAPAPAEQSPLLERAIALKRLGGRQALYDRLVQSFAQDAPAEMEALRRHVAQRSAHDVVRVLHTLRGLAGAVGATALGLMAGEQEAAVRVDSQTKAADPDALQRLLDATLAELVPPAPTPTVPAADALEALRRLRQLLVERNMRAVDTCELLAPQAESLGPEFATLSAAVARLDFVRALKSCDQLLESLNPR</sequence>
<dbReference type="Gene3D" id="6.10.340.10">
    <property type="match status" value="1"/>
</dbReference>
<dbReference type="Pfam" id="PF00072">
    <property type="entry name" value="Response_reg"/>
    <property type="match status" value="2"/>
</dbReference>
<dbReference type="CDD" id="cd00130">
    <property type="entry name" value="PAS"/>
    <property type="match status" value="1"/>
</dbReference>
<dbReference type="EC" id="2.7.13.3" evidence="3"/>
<dbReference type="PANTHER" id="PTHR45339:SF1">
    <property type="entry name" value="HYBRID SIGNAL TRANSDUCTION HISTIDINE KINASE J"/>
    <property type="match status" value="1"/>
</dbReference>
<gene>
    <name evidence="23" type="ORF">LXT13_11820</name>
</gene>
<evidence type="ECO:0000313" key="23">
    <source>
        <dbReference type="EMBL" id="MCE4555105.1"/>
    </source>
</evidence>
<dbReference type="PROSITE" id="PS50885">
    <property type="entry name" value="HAMP"/>
    <property type="match status" value="1"/>
</dbReference>
<dbReference type="SMART" id="SM00304">
    <property type="entry name" value="HAMP"/>
    <property type="match status" value="1"/>
</dbReference>
<dbReference type="PROSITE" id="PS50894">
    <property type="entry name" value="HPT"/>
    <property type="match status" value="1"/>
</dbReference>
<dbReference type="InterPro" id="IPR003594">
    <property type="entry name" value="HATPase_dom"/>
</dbReference>
<dbReference type="SUPFAM" id="SSF47384">
    <property type="entry name" value="Homodimeric domain of signal transducing histidine kinase"/>
    <property type="match status" value="1"/>
</dbReference>
<dbReference type="Gene3D" id="3.40.50.2300">
    <property type="match status" value="2"/>
</dbReference>
<dbReference type="PROSITE" id="PS50109">
    <property type="entry name" value="HIS_KIN"/>
    <property type="match status" value="1"/>
</dbReference>
<dbReference type="SMART" id="SM00388">
    <property type="entry name" value="HisKA"/>
    <property type="match status" value="1"/>
</dbReference>
<comment type="catalytic activity">
    <reaction evidence="1">
        <text>ATP + protein L-histidine = ADP + protein N-phospho-L-histidine.</text>
        <dbReference type="EC" id="2.7.13.3"/>
    </reaction>
</comment>
<feature type="domain" description="Response regulatory" evidence="19">
    <location>
        <begin position="928"/>
        <end position="1044"/>
    </location>
</feature>
<keyword evidence="13 17" id="KW-0472">Membrane</keyword>
<dbReference type="Pfam" id="PF00512">
    <property type="entry name" value="HisKA"/>
    <property type="match status" value="1"/>
</dbReference>
<keyword evidence="24" id="KW-1185">Reference proteome</keyword>
<dbReference type="Gene3D" id="3.30.450.20">
    <property type="entry name" value="PAS domain"/>
    <property type="match status" value="1"/>
</dbReference>
<evidence type="ECO:0000259" key="22">
    <source>
        <dbReference type="PROSITE" id="PS50894"/>
    </source>
</evidence>
<dbReference type="Gene3D" id="1.20.120.160">
    <property type="entry name" value="HPT domain"/>
    <property type="match status" value="1"/>
</dbReference>
<dbReference type="InterPro" id="IPR003660">
    <property type="entry name" value="HAMP_dom"/>
</dbReference>
<dbReference type="Pfam" id="PF08448">
    <property type="entry name" value="PAS_4"/>
    <property type="match status" value="1"/>
</dbReference>
<evidence type="ECO:0000256" key="15">
    <source>
        <dbReference type="PROSITE-ProRule" id="PRU00169"/>
    </source>
</evidence>
<keyword evidence="16" id="KW-0175">Coiled coil</keyword>
<dbReference type="InterPro" id="IPR001789">
    <property type="entry name" value="Sig_transdc_resp-reg_receiver"/>
</dbReference>
<evidence type="ECO:0000256" key="9">
    <source>
        <dbReference type="ARBA" id="ARBA00022777"/>
    </source>
</evidence>
<evidence type="ECO:0000256" key="11">
    <source>
        <dbReference type="ARBA" id="ARBA00022989"/>
    </source>
</evidence>
<dbReference type="EMBL" id="JAJTWU010000004">
    <property type="protein sequence ID" value="MCE4555105.1"/>
    <property type="molecule type" value="Genomic_DNA"/>
</dbReference>
<evidence type="ECO:0000256" key="8">
    <source>
        <dbReference type="ARBA" id="ARBA00022741"/>
    </source>
</evidence>
<feature type="modified residue" description="Phosphohistidine" evidence="14">
    <location>
        <position position="1116"/>
    </location>
</feature>
<evidence type="ECO:0000256" key="10">
    <source>
        <dbReference type="ARBA" id="ARBA00022840"/>
    </source>
</evidence>
<dbReference type="InterPro" id="IPR000700">
    <property type="entry name" value="PAS-assoc_C"/>
</dbReference>
<keyword evidence="7 17" id="KW-0812">Transmembrane</keyword>
<dbReference type="InterPro" id="IPR035965">
    <property type="entry name" value="PAS-like_dom_sf"/>
</dbReference>
<dbReference type="Gene3D" id="1.10.287.130">
    <property type="match status" value="1"/>
</dbReference>
<evidence type="ECO:0000256" key="7">
    <source>
        <dbReference type="ARBA" id="ARBA00022692"/>
    </source>
</evidence>
<accession>A0ABS8Y095</accession>
<evidence type="ECO:0000256" key="4">
    <source>
        <dbReference type="ARBA" id="ARBA00022475"/>
    </source>
</evidence>
<feature type="modified residue" description="4-aspartylphosphate" evidence="15">
    <location>
        <position position="979"/>
    </location>
</feature>
<organism evidence="23 24">
    <name type="scientific">Pelomonas cellulosilytica</name>
    <dbReference type="NCBI Taxonomy" id="2906762"/>
    <lineage>
        <taxon>Bacteria</taxon>
        <taxon>Pseudomonadati</taxon>
        <taxon>Pseudomonadota</taxon>
        <taxon>Betaproteobacteria</taxon>
        <taxon>Burkholderiales</taxon>
        <taxon>Sphaerotilaceae</taxon>
        <taxon>Roseateles</taxon>
    </lineage>
</organism>
<keyword evidence="9" id="KW-0418">Kinase</keyword>
<keyword evidence="10" id="KW-0067">ATP-binding</keyword>
<comment type="subcellular location">
    <subcellularLocation>
        <location evidence="2">Cell membrane</location>
        <topology evidence="2">Multi-pass membrane protein</topology>
    </subcellularLocation>
</comment>
<keyword evidence="8" id="KW-0547">Nucleotide-binding</keyword>
<dbReference type="PRINTS" id="PR00344">
    <property type="entry name" value="BCTRLSENSOR"/>
</dbReference>
<evidence type="ECO:0000259" key="18">
    <source>
        <dbReference type="PROSITE" id="PS50109"/>
    </source>
</evidence>
<feature type="domain" description="PAC" evidence="20">
    <location>
        <begin position="473"/>
        <end position="529"/>
    </location>
</feature>
<dbReference type="SMART" id="SM00448">
    <property type="entry name" value="REC"/>
    <property type="match status" value="2"/>
</dbReference>
<evidence type="ECO:0000259" key="20">
    <source>
        <dbReference type="PROSITE" id="PS50113"/>
    </source>
</evidence>
<dbReference type="Pfam" id="PF00672">
    <property type="entry name" value="HAMP"/>
    <property type="match status" value="1"/>
</dbReference>
<dbReference type="PROSITE" id="PS50110">
    <property type="entry name" value="RESPONSE_REGULATORY"/>
    <property type="match status" value="2"/>
</dbReference>
<comment type="caution">
    <text evidence="23">The sequence shown here is derived from an EMBL/GenBank/DDBJ whole genome shotgun (WGS) entry which is preliminary data.</text>
</comment>
<dbReference type="PANTHER" id="PTHR45339">
    <property type="entry name" value="HYBRID SIGNAL TRANSDUCTION HISTIDINE KINASE J"/>
    <property type="match status" value="1"/>
</dbReference>
<name>A0ABS8Y095_9BURK</name>
<dbReference type="RefSeq" id="WP_233372125.1">
    <property type="nucleotide sequence ID" value="NZ_JAJTWU010000004.1"/>
</dbReference>
<dbReference type="Pfam" id="PF01627">
    <property type="entry name" value="Hpt"/>
    <property type="match status" value="1"/>
</dbReference>
<protein>
    <recommendedName>
        <fullName evidence="3">histidine kinase</fullName>
        <ecNumber evidence="3">2.7.13.3</ecNumber>
    </recommendedName>
</protein>
<evidence type="ECO:0000256" key="2">
    <source>
        <dbReference type="ARBA" id="ARBA00004651"/>
    </source>
</evidence>
<evidence type="ECO:0000256" key="14">
    <source>
        <dbReference type="PROSITE-ProRule" id="PRU00110"/>
    </source>
</evidence>
<evidence type="ECO:0000256" key="6">
    <source>
        <dbReference type="ARBA" id="ARBA00022679"/>
    </source>
</evidence>
<dbReference type="SMART" id="SM00091">
    <property type="entry name" value="PAS"/>
    <property type="match status" value="1"/>
</dbReference>
<dbReference type="CDD" id="cd06225">
    <property type="entry name" value="HAMP"/>
    <property type="match status" value="1"/>
</dbReference>
<dbReference type="CDD" id="cd16922">
    <property type="entry name" value="HATPase_EvgS-ArcB-TorS-like"/>
    <property type="match status" value="1"/>
</dbReference>
<proteinExistence type="predicted"/>
<dbReference type="InterPro" id="IPR013656">
    <property type="entry name" value="PAS_4"/>
</dbReference>
<evidence type="ECO:0000259" key="21">
    <source>
        <dbReference type="PROSITE" id="PS50885"/>
    </source>
</evidence>
<evidence type="ECO:0000259" key="19">
    <source>
        <dbReference type="PROSITE" id="PS50110"/>
    </source>
</evidence>
<dbReference type="InterPro" id="IPR008207">
    <property type="entry name" value="Sig_transdc_His_kin_Hpt_dom"/>
</dbReference>
<feature type="modified residue" description="4-aspartylphosphate" evidence="15">
    <location>
        <position position="839"/>
    </location>
</feature>
<feature type="domain" description="Response regulatory" evidence="19">
    <location>
        <begin position="784"/>
        <end position="908"/>
    </location>
</feature>
<reference evidence="23 24" key="1">
    <citation type="submission" date="2021-12" db="EMBL/GenBank/DDBJ databases">
        <title>Genome seq of P8.</title>
        <authorList>
            <person name="Seo T."/>
        </authorList>
    </citation>
    <scope>NUCLEOTIDE SEQUENCE [LARGE SCALE GENOMIC DNA]</scope>
    <source>
        <strain evidence="23 24">P8</strain>
    </source>
</reference>
<evidence type="ECO:0000256" key="1">
    <source>
        <dbReference type="ARBA" id="ARBA00000085"/>
    </source>
</evidence>
<evidence type="ECO:0000256" key="12">
    <source>
        <dbReference type="ARBA" id="ARBA00023012"/>
    </source>
</evidence>
<keyword evidence="11 17" id="KW-1133">Transmembrane helix</keyword>
<dbReference type="SUPFAM" id="SSF47226">
    <property type="entry name" value="Histidine-containing phosphotransfer domain, HPT domain"/>
    <property type="match status" value="1"/>
</dbReference>
<keyword evidence="4" id="KW-1003">Cell membrane</keyword>
<feature type="domain" description="Histidine kinase" evidence="18">
    <location>
        <begin position="547"/>
        <end position="768"/>
    </location>
</feature>
<feature type="transmembrane region" description="Helical" evidence="17">
    <location>
        <begin position="12"/>
        <end position="34"/>
    </location>
</feature>